<protein>
    <recommendedName>
        <fullName evidence="3">DUF2897 domain-containing protein</fullName>
    </recommendedName>
</protein>
<reference evidence="2" key="1">
    <citation type="journal article" date="2015" name="Nature">
        <title>Complex archaea that bridge the gap between prokaryotes and eukaryotes.</title>
        <authorList>
            <person name="Spang A."/>
            <person name="Saw J.H."/>
            <person name="Jorgensen S.L."/>
            <person name="Zaremba-Niedzwiedzka K."/>
            <person name="Martijn J."/>
            <person name="Lind A.E."/>
            <person name="van Eijk R."/>
            <person name="Schleper C."/>
            <person name="Guy L."/>
            <person name="Ettema T.J."/>
        </authorList>
    </citation>
    <scope>NUCLEOTIDE SEQUENCE</scope>
</reference>
<evidence type="ECO:0000313" key="2">
    <source>
        <dbReference type="EMBL" id="KKO01539.1"/>
    </source>
</evidence>
<name>A0A0F9YA60_9ZZZZ</name>
<dbReference type="InterPro" id="IPR021550">
    <property type="entry name" value="DUF2897"/>
</dbReference>
<sequence>MTTFGWIFIFIAVATLVGSLYMLLKTANKMPIDPEKMKLIKARKAEMEAKEAREKDRE</sequence>
<keyword evidence="1" id="KW-0472">Membrane</keyword>
<dbReference type="EMBL" id="LAZR01000035">
    <property type="protein sequence ID" value="KKO01539.1"/>
    <property type="molecule type" value="Genomic_DNA"/>
</dbReference>
<accession>A0A0F9YA60</accession>
<dbReference type="Pfam" id="PF11446">
    <property type="entry name" value="DUF2897"/>
    <property type="match status" value="1"/>
</dbReference>
<keyword evidence="1" id="KW-0812">Transmembrane</keyword>
<gene>
    <name evidence="2" type="ORF">LCGC14_0117540</name>
</gene>
<comment type="caution">
    <text evidence="2">The sequence shown here is derived from an EMBL/GenBank/DDBJ whole genome shotgun (WGS) entry which is preliminary data.</text>
</comment>
<organism evidence="2">
    <name type="scientific">marine sediment metagenome</name>
    <dbReference type="NCBI Taxonomy" id="412755"/>
    <lineage>
        <taxon>unclassified sequences</taxon>
        <taxon>metagenomes</taxon>
        <taxon>ecological metagenomes</taxon>
    </lineage>
</organism>
<evidence type="ECO:0000256" key="1">
    <source>
        <dbReference type="SAM" id="Phobius"/>
    </source>
</evidence>
<proteinExistence type="predicted"/>
<feature type="transmembrane region" description="Helical" evidence="1">
    <location>
        <begin position="6"/>
        <end position="24"/>
    </location>
</feature>
<dbReference type="AlphaFoldDB" id="A0A0F9YA60"/>
<evidence type="ECO:0008006" key="3">
    <source>
        <dbReference type="Google" id="ProtNLM"/>
    </source>
</evidence>
<keyword evidence="1" id="KW-1133">Transmembrane helix</keyword>